<keyword evidence="3" id="KW-1185">Reference proteome</keyword>
<dbReference type="OrthoDB" id="3268450at2759"/>
<sequence>MDSDPHELGRSHPVRHPAVTGYRLLTVFLTLTFGLSKAALAYKGQSVTPTTLEWVFGVVIGIGLYWLGAYEADSPESIPWLFQIDYWITLPRALNQPKLRLLKFAIFVIADIAFATLIIRIQPPVFRWQRDAVRDPEVSDFVGSVRIISAFLVQMASIIGFGMAVMPLVVIVISRSLVFV</sequence>
<feature type="transmembrane region" description="Helical" evidence="1">
    <location>
        <begin position="54"/>
        <end position="72"/>
    </location>
</feature>
<name>A0A4Y7PUD2_9AGAM</name>
<dbReference type="EMBL" id="ML170211">
    <property type="protein sequence ID" value="TDL18189.1"/>
    <property type="molecule type" value="Genomic_DNA"/>
</dbReference>
<gene>
    <name evidence="2" type="ORF">BD410DRAFT_843033</name>
</gene>
<feature type="transmembrane region" description="Helical" evidence="1">
    <location>
        <begin position="101"/>
        <end position="121"/>
    </location>
</feature>
<accession>A0A4Y7PUD2</accession>
<protein>
    <submittedName>
        <fullName evidence="2">Uncharacterized protein</fullName>
    </submittedName>
</protein>
<evidence type="ECO:0000313" key="3">
    <source>
        <dbReference type="Proteomes" id="UP000294933"/>
    </source>
</evidence>
<keyword evidence="1" id="KW-0812">Transmembrane</keyword>
<keyword evidence="1" id="KW-0472">Membrane</keyword>
<evidence type="ECO:0000256" key="1">
    <source>
        <dbReference type="SAM" id="Phobius"/>
    </source>
</evidence>
<feature type="transmembrane region" description="Helical" evidence="1">
    <location>
        <begin position="147"/>
        <end position="173"/>
    </location>
</feature>
<feature type="transmembrane region" description="Helical" evidence="1">
    <location>
        <begin position="21"/>
        <end position="42"/>
    </location>
</feature>
<organism evidence="2 3">
    <name type="scientific">Rickenella mellea</name>
    <dbReference type="NCBI Taxonomy" id="50990"/>
    <lineage>
        <taxon>Eukaryota</taxon>
        <taxon>Fungi</taxon>
        <taxon>Dikarya</taxon>
        <taxon>Basidiomycota</taxon>
        <taxon>Agaricomycotina</taxon>
        <taxon>Agaricomycetes</taxon>
        <taxon>Hymenochaetales</taxon>
        <taxon>Rickenellaceae</taxon>
        <taxon>Rickenella</taxon>
    </lineage>
</organism>
<evidence type="ECO:0000313" key="2">
    <source>
        <dbReference type="EMBL" id="TDL18189.1"/>
    </source>
</evidence>
<dbReference type="AlphaFoldDB" id="A0A4Y7PUD2"/>
<reference evidence="2 3" key="1">
    <citation type="submission" date="2018-06" db="EMBL/GenBank/DDBJ databases">
        <title>A transcriptomic atlas of mushroom development highlights an independent origin of complex multicellularity.</title>
        <authorList>
            <consortium name="DOE Joint Genome Institute"/>
            <person name="Krizsan K."/>
            <person name="Almasi E."/>
            <person name="Merenyi Z."/>
            <person name="Sahu N."/>
            <person name="Viragh M."/>
            <person name="Koszo T."/>
            <person name="Mondo S."/>
            <person name="Kiss B."/>
            <person name="Balint B."/>
            <person name="Kues U."/>
            <person name="Barry K."/>
            <person name="Hegedus J.C."/>
            <person name="Henrissat B."/>
            <person name="Johnson J."/>
            <person name="Lipzen A."/>
            <person name="Ohm R."/>
            <person name="Nagy I."/>
            <person name="Pangilinan J."/>
            <person name="Yan J."/>
            <person name="Xiong Y."/>
            <person name="Grigoriev I.V."/>
            <person name="Hibbett D.S."/>
            <person name="Nagy L.G."/>
        </authorList>
    </citation>
    <scope>NUCLEOTIDE SEQUENCE [LARGE SCALE GENOMIC DNA]</scope>
    <source>
        <strain evidence="2 3">SZMC22713</strain>
    </source>
</reference>
<proteinExistence type="predicted"/>
<dbReference type="Proteomes" id="UP000294933">
    <property type="component" value="Unassembled WGS sequence"/>
</dbReference>
<keyword evidence="1" id="KW-1133">Transmembrane helix</keyword>
<dbReference type="VEuPathDB" id="FungiDB:BD410DRAFT_843033"/>